<organism evidence="1 2">
    <name type="scientific">Sporolactobacillus laevolacticus DSM 442</name>
    <dbReference type="NCBI Taxonomy" id="1395513"/>
    <lineage>
        <taxon>Bacteria</taxon>
        <taxon>Bacillati</taxon>
        <taxon>Bacillota</taxon>
        <taxon>Bacilli</taxon>
        <taxon>Bacillales</taxon>
        <taxon>Sporolactobacillaceae</taxon>
        <taxon>Sporolactobacillus</taxon>
    </lineage>
</organism>
<keyword evidence="2" id="KW-1185">Reference proteome</keyword>
<evidence type="ECO:0000313" key="1">
    <source>
        <dbReference type="EMBL" id="EST13697.1"/>
    </source>
</evidence>
<gene>
    <name evidence="1" type="ORF">P343_01600</name>
</gene>
<sequence>MVIIGIFGSVCVAIPVIAAVIWDRYHTKVQQ</sequence>
<comment type="caution">
    <text evidence="1">The sequence shown here is derived from an EMBL/GenBank/DDBJ whole genome shotgun (WGS) entry which is preliminary data.</text>
</comment>
<protein>
    <submittedName>
        <fullName evidence="1">Uncharacterized protein</fullName>
    </submittedName>
</protein>
<dbReference type="Proteomes" id="UP000018296">
    <property type="component" value="Unassembled WGS sequence"/>
</dbReference>
<proteinExistence type="predicted"/>
<dbReference type="EMBL" id="AWTC01000001">
    <property type="protein sequence ID" value="EST13697.1"/>
    <property type="molecule type" value="Genomic_DNA"/>
</dbReference>
<evidence type="ECO:0000313" key="2">
    <source>
        <dbReference type="Proteomes" id="UP000018296"/>
    </source>
</evidence>
<accession>V6J1J3</accession>
<name>V6J1J3_9BACL</name>
<reference evidence="1 2" key="1">
    <citation type="journal article" date="2013" name="Genome Announc.">
        <title>Genome Sequence of Sporolactobacillus laevolacticus DSM442, an Efficient Polymer-Grade D-Lactate Producer from Agricultural Waste Cottonseed as a Nitrogen Source.</title>
        <authorList>
            <person name="Wang H."/>
            <person name="Wang L."/>
            <person name="Ju J."/>
            <person name="Yu B."/>
            <person name="Ma Y."/>
        </authorList>
    </citation>
    <scope>NUCLEOTIDE SEQUENCE [LARGE SCALE GENOMIC DNA]</scope>
    <source>
        <strain evidence="1 2">DSM 442</strain>
    </source>
</reference>
<dbReference type="AlphaFoldDB" id="V6J1J3"/>